<keyword evidence="11" id="KW-1185">Reference proteome</keyword>
<evidence type="ECO:0000256" key="6">
    <source>
        <dbReference type="ARBA" id="ARBA00038255"/>
    </source>
</evidence>
<feature type="non-terminal residue" evidence="10">
    <location>
        <position position="1042"/>
    </location>
</feature>
<dbReference type="PROSITE" id="PS50082">
    <property type="entry name" value="WD_REPEATS_2"/>
    <property type="match status" value="1"/>
</dbReference>
<dbReference type="Pfam" id="PF00400">
    <property type="entry name" value="WD40"/>
    <property type="match status" value="1"/>
</dbReference>
<evidence type="ECO:0000256" key="8">
    <source>
        <dbReference type="PROSITE-ProRule" id="PRU00221"/>
    </source>
</evidence>
<evidence type="ECO:0000256" key="3">
    <source>
        <dbReference type="ARBA" id="ARBA00022574"/>
    </source>
</evidence>
<evidence type="ECO:0000256" key="2">
    <source>
        <dbReference type="ARBA" id="ARBA00022490"/>
    </source>
</evidence>
<dbReference type="PANTHER" id="PTHR14344:SF3">
    <property type="entry name" value="WD REPEAT-CONTAINING PROTEIN 6"/>
    <property type="match status" value="1"/>
</dbReference>
<feature type="compositionally biased region" description="Low complexity" evidence="9">
    <location>
        <begin position="885"/>
        <end position="915"/>
    </location>
</feature>
<accession>A0A1V9XFN6</accession>
<dbReference type="InterPro" id="IPR001680">
    <property type="entry name" value="WD40_rpt"/>
</dbReference>
<keyword evidence="3 8" id="KW-0853">WD repeat</keyword>
<evidence type="ECO:0000313" key="11">
    <source>
        <dbReference type="Proteomes" id="UP000192247"/>
    </source>
</evidence>
<name>A0A1V9XFN6_9ACAR</name>
<proteinExistence type="inferred from homology"/>
<dbReference type="GO" id="GO:0030488">
    <property type="term" value="P:tRNA methylation"/>
    <property type="evidence" value="ECO:0007669"/>
    <property type="project" value="TreeGrafter"/>
</dbReference>
<evidence type="ECO:0000256" key="5">
    <source>
        <dbReference type="ARBA" id="ARBA00022737"/>
    </source>
</evidence>
<dbReference type="InterPro" id="IPR015943">
    <property type="entry name" value="WD40/YVTN_repeat-like_dom_sf"/>
</dbReference>
<keyword evidence="2" id="KW-0963">Cytoplasm</keyword>
<dbReference type="Gene3D" id="2.130.10.10">
    <property type="entry name" value="YVTN repeat-like/Quinoprotein amine dehydrogenase"/>
    <property type="match status" value="3"/>
</dbReference>
<comment type="caution">
    <text evidence="10">The sequence shown here is derived from an EMBL/GenBank/DDBJ whole genome shotgun (WGS) entry which is preliminary data.</text>
</comment>
<dbReference type="AlphaFoldDB" id="A0A1V9XFN6"/>
<dbReference type="InterPro" id="IPR051973">
    <property type="entry name" value="tRNA_Anticodon_Mtase-Reg"/>
</dbReference>
<feature type="region of interest" description="Disordered" evidence="9">
    <location>
        <begin position="885"/>
        <end position="916"/>
    </location>
</feature>
<evidence type="ECO:0000256" key="1">
    <source>
        <dbReference type="ARBA" id="ARBA00004496"/>
    </source>
</evidence>
<evidence type="ECO:0000256" key="7">
    <source>
        <dbReference type="ARBA" id="ARBA00040154"/>
    </source>
</evidence>
<evidence type="ECO:0000313" key="10">
    <source>
        <dbReference type="EMBL" id="OQR72357.1"/>
    </source>
</evidence>
<keyword evidence="5" id="KW-0677">Repeat</keyword>
<dbReference type="EMBL" id="MNPL01011962">
    <property type="protein sequence ID" value="OQR72357.1"/>
    <property type="molecule type" value="Genomic_DNA"/>
</dbReference>
<gene>
    <name evidence="10" type="ORF">BIW11_10437</name>
</gene>
<feature type="repeat" description="WD" evidence="8">
    <location>
        <begin position="966"/>
        <end position="1006"/>
    </location>
</feature>
<dbReference type="InParanoid" id="A0A1V9XFN6"/>
<evidence type="ECO:0000256" key="4">
    <source>
        <dbReference type="ARBA" id="ARBA00022694"/>
    </source>
</evidence>
<keyword evidence="4" id="KW-0819">tRNA processing</keyword>
<dbReference type="Proteomes" id="UP000192247">
    <property type="component" value="Unassembled WGS sequence"/>
</dbReference>
<dbReference type="STRING" id="418985.A0A1V9XFN6"/>
<comment type="subcellular location">
    <subcellularLocation>
        <location evidence="1">Cytoplasm</location>
    </subcellularLocation>
</comment>
<dbReference type="OrthoDB" id="5594999at2759"/>
<organism evidence="10 11">
    <name type="scientific">Tropilaelaps mercedesae</name>
    <dbReference type="NCBI Taxonomy" id="418985"/>
    <lineage>
        <taxon>Eukaryota</taxon>
        <taxon>Metazoa</taxon>
        <taxon>Ecdysozoa</taxon>
        <taxon>Arthropoda</taxon>
        <taxon>Chelicerata</taxon>
        <taxon>Arachnida</taxon>
        <taxon>Acari</taxon>
        <taxon>Parasitiformes</taxon>
        <taxon>Mesostigmata</taxon>
        <taxon>Gamasina</taxon>
        <taxon>Dermanyssoidea</taxon>
        <taxon>Laelapidae</taxon>
        <taxon>Tropilaelaps</taxon>
    </lineage>
</organism>
<comment type="similarity">
    <text evidence="6">Belongs to the WD repeat WDR6 family.</text>
</comment>
<dbReference type="InterPro" id="IPR036322">
    <property type="entry name" value="WD40_repeat_dom_sf"/>
</dbReference>
<dbReference type="FunCoup" id="A0A1V9XFN6">
    <property type="interactions" value="829"/>
</dbReference>
<dbReference type="SUPFAM" id="SSF50978">
    <property type="entry name" value="WD40 repeat-like"/>
    <property type="match status" value="3"/>
</dbReference>
<dbReference type="PANTHER" id="PTHR14344">
    <property type="entry name" value="WD REPEAT PROTEIN"/>
    <property type="match status" value="1"/>
</dbReference>
<reference evidence="10 11" key="1">
    <citation type="journal article" date="2017" name="Gigascience">
        <title>Draft genome of the honey bee ectoparasitic mite, Tropilaelaps mercedesae, is shaped by the parasitic life history.</title>
        <authorList>
            <person name="Dong X."/>
            <person name="Armstrong S.D."/>
            <person name="Xia D."/>
            <person name="Makepeace B.L."/>
            <person name="Darby A.C."/>
            <person name="Kadowaki T."/>
        </authorList>
    </citation>
    <scope>NUCLEOTIDE SEQUENCE [LARGE SCALE GENOMIC DNA]</scope>
    <source>
        <strain evidence="10">Wuxi-XJTLU</strain>
    </source>
</reference>
<protein>
    <recommendedName>
        <fullName evidence="7">tRNA (34-2'-O)-methyltransferase regulator WDR6</fullName>
    </recommendedName>
</protein>
<sequence length="1042" mass="114850">MEDLDVTIDKTRILKDDSVKGDGSRNLANRGPVNFASRWLEFYITTEGPYVAVYKEQCLTLIVSKKILNGQNLHGLCPIPDTPTDSKTASEWKTDFIAFGGRFLTRITLQVDSETMLVDIVHDSKVGALGDWIWDVRAFSNGTQVALLSHNQLARFNGTEEVPFFDECTTDAVKFTHCAVQCILYSGQIIGSQPNKLIVAAGTVFSGVLLWDGQTGELLYVLEEHQGVIFSVAVYMNEGLIVSTSDDRSARIYRFEKKSSNGGGETIADDSIVNVGALYGHDCRVWRTALIQKNILTAGEDGYLCLWDSFSGKLLGRRLVPGGGSVSALLTSGERVVIGGMAGSLSVINIKSLTLTGFPTDSTWKMRLLPKEGSVKCVSIDGFNMVVSTTAGIYMLSRLDSDLHDWTHTFHLQECADYHVVSQRWGYLFTANMYSFLWSFAVADQLVIWDRQCMQKGRSYSLICFENPFAGYLQVLSTGLRGNMFVMRFCVQQKSLIMVKSLMLPIGFERCATCALQISLDQILVGDRVGNVFLYSLDPAERSTPLSALVCLHGCNGTTDLARDSQNRILSAGRDGNVYELTLQNGQLVCLRVFWQHPAIEWVGRILRFRDRLLLACYMSGDFMLHDINSEYTLLSVAASGGHRAWDCGIDRDRFYYARVHKQNVVVDSISLVKRLAHIPIAAIHTKKINCAVTLWHINEQDVVATGGEDNLLVISVITGCQIIEPTVRLYEHISSVKSIAVCDLLNDRFMVSVGGRGQLIAWWVNVDLSVKMMSKHFIWNTDRTDSKKPWKNTSHKVKTDALTRYMSVNVRPEEDARSTPRFRILASGSDTIVRLFSYSIGGNIEPTHTIEGGAFCQLKTRWLTKNTFLATTTDGLVTLYSLQSSSTSPTSTSTADAEASSGTAPTSSASPVASMGSAKIHQSGVNALDVRGSLMATGGDDNAITLSRLTTDGAKDVVEVISKLENAHATQVTGMLWIDDDRLLSTSIDQRVTLWKVVEGEELQPMWTKMTAVADVSGFTPLADNRHVLIIGQGLEVVAIA</sequence>
<dbReference type="SMART" id="SM00320">
    <property type="entry name" value="WD40"/>
    <property type="match status" value="6"/>
</dbReference>
<dbReference type="GO" id="GO:0005737">
    <property type="term" value="C:cytoplasm"/>
    <property type="evidence" value="ECO:0007669"/>
    <property type="project" value="UniProtKB-SubCell"/>
</dbReference>
<evidence type="ECO:0000256" key="9">
    <source>
        <dbReference type="SAM" id="MobiDB-lite"/>
    </source>
</evidence>